<name>A0A2X2BFV2_PROMI</name>
<protein>
    <submittedName>
        <fullName evidence="1">Uncharacterized protein</fullName>
    </submittedName>
</protein>
<dbReference type="AlphaFoldDB" id="A0A2X2BFV2"/>
<accession>A0A2X2BFV2</accession>
<sequence>MTDEQYRNYANVIVAVREFTSFNHKTISSVVGLTPHRSGTVIRKLLEFKCIREVSSERGSGTKMIRNYSVRDDAITRLRMQFERERRANLPVFPKVKKVEETEPKQPKQQDDDFKCILKFVDKADVSGMGNPMLMKIDSLLKGVRNEVSVMQ</sequence>
<proteinExistence type="predicted"/>
<reference evidence="1 2" key="1">
    <citation type="submission" date="2018-06" db="EMBL/GenBank/DDBJ databases">
        <authorList>
            <consortium name="Pathogen Informatics"/>
            <person name="Doyle S."/>
        </authorList>
    </citation>
    <scope>NUCLEOTIDE SEQUENCE [LARGE SCALE GENOMIC DNA]</scope>
    <source>
        <strain evidence="1 2">NCTC10975</strain>
    </source>
</reference>
<evidence type="ECO:0000313" key="1">
    <source>
        <dbReference type="EMBL" id="SPY93761.1"/>
    </source>
</evidence>
<dbReference type="EMBL" id="UAUE01000001">
    <property type="protein sequence ID" value="SPY93761.1"/>
    <property type="molecule type" value="Genomic_DNA"/>
</dbReference>
<gene>
    <name evidence="1" type="ORF">NCTC10975_00084</name>
</gene>
<evidence type="ECO:0000313" key="2">
    <source>
        <dbReference type="Proteomes" id="UP000251485"/>
    </source>
</evidence>
<dbReference type="Proteomes" id="UP000251485">
    <property type="component" value="Unassembled WGS sequence"/>
</dbReference>
<organism evidence="1 2">
    <name type="scientific">Proteus mirabilis</name>
    <dbReference type="NCBI Taxonomy" id="584"/>
    <lineage>
        <taxon>Bacteria</taxon>
        <taxon>Pseudomonadati</taxon>
        <taxon>Pseudomonadota</taxon>
        <taxon>Gammaproteobacteria</taxon>
        <taxon>Enterobacterales</taxon>
        <taxon>Morganellaceae</taxon>
        <taxon>Proteus</taxon>
    </lineage>
</organism>